<dbReference type="KEGG" id="whr:OG579_21450"/>
<evidence type="ECO:0000313" key="2">
    <source>
        <dbReference type="EMBL" id="WUM20212.1"/>
    </source>
</evidence>
<dbReference type="Proteomes" id="UP001432128">
    <property type="component" value="Chromosome"/>
</dbReference>
<dbReference type="RefSeq" id="WP_328857596.1">
    <property type="nucleotide sequence ID" value="NZ_CP108021.1"/>
</dbReference>
<gene>
    <name evidence="2" type="ORF">OG579_21450</name>
</gene>
<organism evidence="2 3">
    <name type="scientific">Williamsia herbipolensis</name>
    <dbReference type="NCBI Taxonomy" id="1603258"/>
    <lineage>
        <taxon>Bacteria</taxon>
        <taxon>Bacillati</taxon>
        <taxon>Actinomycetota</taxon>
        <taxon>Actinomycetes</taxon>
        <taxon>Mycobacteriales</taxon>
        <taxon>Nocardiaceae</taxon>
        <taxon>Williamsia</taxon>
    </lineage>
</organism>
<accession>A0AAU4K2J7</accession>
<evidence type="ECO:0000256" key="1">
    <source>
        <dbReference type="SAM" id="MobiDB-lite"/>
    </source>
</evidence>
<dbReference type="AlphaFoldDB" id="A0AAU4K2J7"/>
<protein>
    <recommendedName>
        <fullName evidence="4">Condensation domain-containing protein</fullName>
    </recommendedName>
</protein>
<sequence length="453" mass="47121">MRRLHGQDFTYWFMHRAFGWSVVLQLVWTFPCAVSRGDLDAVNAALGAGPLNRRVTRASVMTARPRWGHAPAVPDVICDTRPIANDGVEAWAAEELDTVPLDPEHGATYRLRAVPTEDGGCVVSLTALHLVTDGKGLVTAAADALAGRATPDTLGIDPGPSPRTVVADTGDAVAGVVSAGTGIATAAGALIRTAVTGRSRRALPVTGAEPSRRRRPRTPIRDRSPRAQTTWAIVSVPAAEFAAVAQRHGGTVNTLFIALITGALRSASPTGPGEHLKVGIPVDQRGIDDDRANATAGVSVLVPGSLRAGDDLGSLRQDCKHAYSALTAGERAMIVHLQPALRLLPLSVVVAAVTSGDGMPDVMTSNIGSYPGDVATLAGMQATGMAFRGDAIGVDPGGPHRFGDGLQAWLLQAGDTVTISVAAFDESAFADGAALRSGLAAELDRWGVLHRIW</sequence>
<keyword evidence="3" id="KW-1185">Reference proteome</keyword>
<evidence type="ECO:0008006" key="4">
    <source>
        <dbReference type="Google" id="ProtNLM"/>
    </source>
</evidence>
<dbReference type="SUPFAM" id="SSF52777">
    <property type="entry name" value="CoA-dependent acyltransferases"/>
    <property type="match status" value="1"/>
</dbReference>
<dbReference type="EMBL" id="CP108021">
    <property type="protein sequence ID" value="WUM20212.1"/>
    <property type="molecule type" value="Genomic_DNA"/>
</dbReference>
<feature type="region of interest" description="Disordered" evidence="1">
    <location>
        <begin position="200"/>
        <end position="226"/>
    </location>
</feature>
<proteinExistence type="predicted"/>
<reference evidence="2 3" key="1">
    <citation type="submission" date="2022-10" db="EMBL/GenBank/DDBJ databases">
        <title>The complete genomes of actinobacterial strains from the NBC collection.</title>
        <authorList>
            <person name="Joergensen T.S."/>
            <person name="Alvarez Arevalo M."/>
            <person name="Sterndorff E.B."/>
            <person name="Faurdal D."/>
            <person name="Vuksanovic O."/>
            <person name="Mourched A.-S."/>
            <person name="Charusanti P."/>
            <person name="Shaw S."/>
            <person name="Blin K."/>
            <person name="Weber T."/>
        </authorList>
    </citation>
    <scope>NUCLEOTIDE SEQUENCE [LARGE SCALE GENOMIC DNA]</scope>
    <source>
        <strain evidence="2 3">NBC_00319</strain>
    </source>
</reference>
<name>A0AAU4K2J7_9NOCA</name>
<evidence type="ECO:0000313" key="3">
    <source>
        <dbReference type="Proteomes" id="UP001432128"/>
    </source>
</evidence>